<dbReference type="Proteomes" id="UP000285232">
    <property type="component" value="Unassembled WGS sequence"/>
</dbReference>
<proteinExistence type="predicted"/>
<protein>
    <submittedName>
        <fullName evidence="2">Uncharacterized protein</fullName>
    </submittedName>
</protein>
<comment type="caution">
    <text evidence="2">The sequence shown here is derived from an EMBL/GenBank/DDBJ whole genome shotgun (WGS) entry which is preliminary data.</text>
</comment>
<evidence type="ECO:0000313" key="3">
    <source>
        <dbReference type="Proteomes" id="UP000285232"/>
    </source>
</evidence>
<evidence type="ECO:0000313" key="2">
    <source>
        <dbReference type="EMBL" id="RJY10260.1"/>
    </source>
</evidence>
<keyword evidence="3" id="KW-1185">Reference proteome</keyword>
<keyword evidence="1" id="KW-0812">Transmembrane</keyword>
<dbReference type="AlphaFoldDB" id="A0A419RWT5"/>
<organism evidence="2 3">
    <name type="scientific">Aurantiacibacter aquimixticola</name>
    <dbReference type="NCBI Taxonomy" id="1958945"/>
    <lineage>
        <taxon>Bacteria</taxon>
        <taxon>Pseudomonadati</taxon>
        <taxon>Pseudomonadota</taxon>
        <taxon>Alphaproteobacteria</taxon>
        <taxon>Sphingomonadales</taxon>
        <taxon>Erythrobacteraceae</taxon>
        <taxon>Aurantiacibacter</taxon>
    </lineage>
</organism>
<reference evidence="2 3" key="1">
    <citation type="journal article" date="2017" name="Int. J. Syst. Evol. Microbiol.">
        <title>Erythrobacter aquimixticola sp. nov., isolated from the junction between the ocean and a freshwater spring.</title>
        <authorList>
            <person name="Park S."/>
            <person name="Jung Y.T."/>
            <person name="Choi S.J."/>
            <person name="Yoon J.H."/>
        </authorList>
    </citation>
    <scope>NUCLEOTIDE SEQUENCE [LARGE SCALE GENOMIC DNA]</scope>
    <source>
        <strain evidence="2 3">JSSK-14</strain>
    </source>
</reference>
<accession>A0A419RWT5</accession>
<feature type="transmembrane region" description="Helical" evidence="1">
    <location>
        <begin position="187"/>
        <end position="213"/>
    </location>
</feature>
<feature type="transmembrane region" description="Helical" evidence="1">
    <location>
        <begin position="234"/>
        <end position="259"/>
    </location>
</feature>
<evidence type="ECO:0000256" key="1">
    <source>
        <dbReference type="SAM" id="Phobius"/>
    </source>
</evidence>
<gene>
    <name evidence="2" type="ORF">D6201_07265</name>
</gene>
<dbReference type="OrthoDB" id="7391073at2"/>
<dbReference type="EMBL" id="RAHX01000001">
    <property type="protein sequence ID" value="RJY10260.1"/>
    <property type="molecule type" value="Genomic_DNA"/>
</dbReference>
<feature type="transmembrane region" description="Helical" evidence="1">
    <location>
        <begin position="271"/>
        <end position="296"/>
    </location>
</feature>
<feature type="transmembrane region" description="Helical" evidence="1">
    <location>
        <begin position="112"/>
        <end position="135"/>
    </location>
</feature>
<feature type="transmembrane region" description="Helical" evidence="1">
    <location>
        <begin position="156"/>
        <end position="181"/>
    </location>
</feature>
<keyword evidence="1" id="KW-1133">Transmembrane helix</keyword>
<feature type="transmembrane region" description="Helical" evidence="1">
    <location>
        <begin position="62"/>
        <end position="82"/>
    </location>
</feature>
<name>A0A419RWT5_9SPHN</name>
<keyword evidence="1" id="KW-0472">Membrane</keyword>
<sequence length="313" mass="32893">MASCDVSAGRIAWVISSAALRGWAQAAYQGCQRISRGLMAIKLDLGRAWNEAVALMSANKDVIAVVAGVFFFLPSAISTIAIPMGDIQAAAGSGEIEPEALLDLLAGFYAQYWWVFALVALFQAVGMIGLLALLTDQRRPTVGEALGFGLKALIPYIAAQLLATFLLVAAFLLPIVLGAAINTAVAVLLGVVGVVLAIYIWVKFALVSPVIAIEREMNPLAALRRSWKLTKGNSLRLFAFIALLALCFAVLTLLANMVFSIATVAGEQVGLFVSAIGGAVMNSALVVVFLAVLAAVHRQLSGGTSEAVRDAFE</sequence>